<dbReference type="AlphaFoldDB" id="A0A0F9VAH6"/>
<proteinExistence type="predicted"/>
<evidence type="ECO:0000313" key="1">
    <source>
        <dbReference type="EMBL" id="KKO02176.1"/>
    </source>
</evidence>
<accession>A0A0F9VAH6</accession>
<dbReference type="EMBL" id="LAZR01000032">
    <property type="protein sequence ID" value="KKO02176.1"/>
    <property type="molecule type" value="Genomic_DNA"/>
</dbReference>
<protein>
    <submittedName>
        <fullName evidence="1">Uncharacterized protein</fullName>
    </submittedName>
</protein>
<sequence length="46" mass="5446">MVYKVTYVTGSTWRPLSAARRGAFPRRIRSKHFIQTGNTRQKYDLM</sequence>
<name>A0A0F9VAH6_9ZZZZ</name>
<organism evidence="1">
    <name type="scientific">marine sediment metagenome</name>
    <dbReference type="NCBI Taxonomy" id="412755"/>
    <lineage>
        <taxon>unclassified sequences</taxon>
        <taxon>metagenomes</taxon>
        <taxon>ecological metagenomes</taxon>
    </lineage>
</organism>
<reference evidence="1" key="1">
    <citation type="journal article" date="2015" name="Nature">
        <title>Complex archaea that bridge the gap between prokaryotes and eukaryotes.</title>
        <authorList>
            <person name="Spang A."/>
            <person name="Saw J.H."/>
            <person name="Jorgensen S.L."/>
            <person name="Zaremba-Niedzwiedzka K."/>
            <person name="Martijn J."/>
            <person name="Lind A.E."/>
            <person name="van Eijk R."/>
            <person name="Schleper C."/>
            <person name="Guy L."/>
            <person name="Ettema T.J."/>
        </authorList>
    </citation>
    <scope>NUCLEOTIDE SEQUENCE</scope>
</reference>
<comment type="caution">
    <text evidence="1">The sequence shown here is derived from an EMBL/GenBank/DDBJ whole genome shotgun (WGS) entry which is preliminary data.</text>
</comment>
<gene>
    <name evidence="1" type="ORF">LCGC14_0110410</name>
</gene>